<dbReference type="SUPFAM" id="SSF46689">
    <property type="entry name" value="Homeodomain-like"/>
    <property type="match status" value="1"/>
</dbReference>
<feature type="domain" description="Myb-like" evidence="3">
    <location>
        <begin position="329"/>
        <end position="387"/>
    </location>
</feature>
<sequence>MAGSRSLSVPSATARLPCCRGGLRRFELVLQVRVVLRSPKTMAMTWSTLFRALLPVQVIREIVHKVFGQPPQDTEMVEGSDVGDNQDAALSIRESSESGEIQAHRRSTDNIDAQDKSKLHLLTDGEASEEGRGSLKEMVAKTFRQPPQDSEMVEGNGDDHDASLDCSIRESSVIGETEPHRRSTPSTEGFDKSNLHLDTNGEALEEDHDIGKVTDVEIFQQRPQDSAKVEGSGIAYYHNAAPVHFVPESSERAEHEAHHSRTFDVEQVGRSKPYPESEAEAQRDIHGILTTIRDGQPVIDQHPAEHPLSWKRPRGGKKRGSPTVGLEKKKRQRCTNWTDHETEQLVILRLERNLVKKKSKGPLWEAVSKQISGRTPKQCQNRWDTVSKSYKRIMDSHNKQFSQITVEDYQKMKAEKSMMSETRNPSIESEATVAEHELSGVRFHLNLFQWMMVLAVDLIFSLGIVAGGVFV</sequence>
<feature type="compositionally biased region" description="Basic residues" evidence="1">
    <location>
        <begin position="309"/>
        <end position="320"/>
    </location>
</feature>
<keyword evidence="2" id="KW-1133">Transmembrane helix</keyword>
<gene>
    <name evidence="4" type="ORF">KC19_5G056600</name>
</gene>
<feature type="compositionally biased region" description="Basic and acidic residues" evidence="1">
    <location>
        <begin position="102"/>
        <end position="133"/>
    </location>
</feature>
<feature type="region of interest" description="Disordered" evidence="1">
    <location>
        <begin position="172"/>
        <end position="195"/>
    </location>
</feature>
<dbReference type="PROSITE" id="PS50090">
    <property type="entry name" value="MYB_LIKE"/>
    <property type="match status" value="1"/>
</dbReference>
<feature type="transmembrane region" description="Helical" evidence="2">
    <location>
        <begin position="447"/>
        <end position="470"/>
    </location>
</feature>
<protein>
    <recommendedName>
        <fullName evidence="3">Myb-like domain-containing protein</fullName>
    </recommendedName>
</protein>
<reference evidence="4" key="1">
    <citation type="submission" date="2020-06" db="EMBL/GenBank/DDBJ databases">
        <title>WGS assembly of Ceratodon purpureus strain R40.</title>
        <authorList>
            <person name="Carey S.B."/>
            <person name="Jenkins J."/>
            <person name="Shu S."/>
            <person name="Lovell J.T."/>
            <person name="Sreedasyam A."/>
            <person name="Maumus F."/>
            <person name="Tiley G.P."/>
            <person name="Fernandez-Pozo N."/>
            <person name="Barry K."/>
            <person name="Chen C."/>
            <person name="Wang M."/>
            <person name="Lipzen A."/>
            <person name="Daum C."/>
            <person name="Saski C.A."/>
            <person name="Payton A.C."/>
            <person name="Mcbreen J.C."/>
            <person name="Conrad R.E."/>
            <person name="Kollar L.M."/>
            <person name="Olsson S."/>
            <person name="Huttunen S."/>
            <person name="Landis J.B."/>
            <person name="Wickett N.J."/>
            <person name="Johnson M.G."/>
            <person name="Rensing S.A."/>
            <person name="Grimwood J."/>
            <person name="Schmutz J."/>
            <person name="Mcdaniel S.F."/>
        </authorList>
    </citation>
    <scope>NUCLEOTIDE SEQUENCE</scope>
    <source>
        <strain evidence="4">R40</strain>
    </source>
</reference>
<keyword evidence="5" id="KW-1185">Reference proteome</keyword>
<dbReference type="InterPro" id="IPR044822">
    <property type="entry name" value="Myb_DNA-bind_4"/>
</dbReference>
<evidence type="ECO:0000256" key="1">
    <source>
        <dbReference type="SAM" id="MobiDB-lite"/>
    </source>
</evidence>
<dbReference type="Proteomes" id="UP000822688">
    <property type="component" value="Chromosome 5"/>
</dbReference>
<evidence type="ECO:0000313" key="4">
    <source>
        <dbReference type="EMBL" id="KAG0576113.1"/>
    </source>
</evidence>
<dbReference type="Gene3D" id="1.10.10.60">
    <property type="entry name" value="Homeodomain-like"/>
    <property type="match status" value="1"/>
</dbReference>
<evidence type="ECO:0000256" key="2">
    <source>
        <dbReference type="SAM" id="Phobius"/>
    </source>
</evidence>
<evidence type="ECO:0000259" key="3">
    <source>
        <dbReference type="PROSITE" id="PS50090"/>
    </source>
</evidence>
<comment type="caution">
    <text evidence="4">The sequence shown here is derived from an EMBL/GenBank/DDBJ whole genome shotgun (WGS) entry which is preliminary data.</text>
</comment>
<name>A0A8T0I0E3_CERPU</name>
<keyword evidence="2" id="KW-0812">Transmembrane</keyword>
<dbReference type="SMART" id="SM00717">
    <property type="entry name" value="SANT"/>
    <property type="match status" value="1"/>
</dbReference>
<dbReference type="InterPro" id="IPR009057">
    <property type="entry name" value="Homeodomain-like_sf"/>
</dbReference>
<feature type="region of interest" description="Disordered" evidence="1">
    <location>
        <begin position="297"/>
        <end position="332"/>
    </location>
</feature>
<dbReference type="InterPro" id="IPR001005">
    <property type="entry name" value="SANT/Myb"/>
</dbReference>
<keyword evidence="2" id="KW-0472">Membrane</keyword>
<accession>A0A8T0I0E3</accession>
<dbReference type="EMBL" id="CM026425">
    <property type="protein sequence ID" value="KAG0576113.1"/>
    <property type="molecule type" value="Genomic_DNA"/>
</dbReference>
<organism evidence="4 5">
    <name type="scientific">Ceratodon purpureus</name>
    <name type="common">Fire moss</name>
    <name type="synonym">Dicranum purpureum</name>
    <dbReference type="NCBI Taxonomy" id="3225"/>
    <lineage>
        <taxon>Eukaryota</taxon>
        <taxon>Viridiplantae</taxon>
        <taxon>Streptophyta</taxon>
        <taxon>Embryophyta</taxon>
        <taxon>Bryophyta</taxon>
        <taxon>Bryophytina</taxon>
        <taxon>Bryopsida</taxon>
        <taxon>Dicranidae</taxon>
        <taxon>Pseudoditrichales</taxon>
        <taxon>Ditrichaceae</taxon>
        <taxon>Ceratodon</taxon>
    </lineage>
</organism>
<dbReference type="Pfam" id="PF13837">
    <property type="entry name" value="Myb_DNA-bind_4"/>
    <property type="match status" value="1"/>
</dbReference>
<feature type="region of interest" description="Disordered" evidence="1">
    <location>
        <begin position="93"/>
        <end position="133"/>
    </location>
</feature>
<proteinExistence type="predicted"/>
<dbReference type="AlphaFoldDB" id="A0A8T0I0E3"/>
<evidence type="ECO:0000313" key="5">
    <source>
        <dbReference type="Proteomes" id="UP000822688"/>
    </source>
</evidence>